<evidence type="ECO:0008006" key="3">
    <source>
        <dbReference type="Google" id="ProtNLM"/>
    </source>
</evidence>
<organism evidence="1 2">
    <name type="scientific">Caerostris darwini</name>
    <dbReference type="NCBI Taxonomy" id="1538125"/>
    <lineage>
        <taxon>Eukaryota</taxon>
        <taxon>Metazoa</taxon>
        <taxon>Ecdysozoa</taxon>
        <taxon>Arthropoda</taxon>
        <taxon>Chelicerata</taxon>
        <taxon>Arachnida</taxon>
        <taxon>Araneae</taxon>
        <taxon>Araneomorphae</taxon>
        <taxon>Entelegynae</taxon>
        <taxon>Araneoidea</taxon>
        <taxon>Araneidae</taxon>
        <taxon>Caerostris</taxon>
    </lineage>
</organism>
<evidence type="ECO:0000313" key="2">
    <source>
        <dbReference type="Proteomes" id="UP001054837"/>
    </source>
</evidence>
<dbReference type="Proteomes" id="UP001054837">
    <property type="component" value="Unassembled WGS sequence"/>
</dbReference>
<reference evidence="1 2" key="1">
    <citation type="submission" date="2021-06" db="EMBL/GenBank/DDBJ databases">
        <title>Caerostris darwini draft genome.</title>
        <authorList>
            <person name="Kono N."/>
            <person name="Arakawa K."/>
        </authorList>
    </citation>
    <scope>NUCLEOTIDE SEQUENCE [LARGE SCALE GENOMIC DNA]</scope>
</reference>
<proteinExistence type="predicted"/>
<dbReference type="AlphaFoldDB" id="A0AAV4X6S5"/>
<dbReference type="EMBL" id="BPLQ01015724">
    <property type="protein sequence ID" value="GIY90981.1"/>
    <property type="molecule type" value="Genomic_DNA"/>
</dbReference>
<accession>A0AAV4X6S5</accession>
<comment type="caution">
    <text evidence="1">The sequence shown here is derived from an EMBL/GenBank/DDBJ whole genome shotgun (WGS) entry which is preliminary data.</text>
</comment>
<sequence>MVLRNHNNSVGIASLFKKQNNTKLRIRLFKLSPAKRDLAAGRRKDQFKSCYRIMGSNWNDIERQRFRKRHRKCVDLIKARLNGFVKREYRDNSV</sequence>
<name>A0AAV4X6S5_9ARAC</name>
<protein>
    <recommendedName>
        <fullName evidence="3">Ribosomal protein S14</fullName>
    </recommendedName>
</protein>
<gene>
    <name evidence="1" type="ORF">CDAR_123071</name>
</gene>
<evidence type="ECO:0000313" key="1">
    <source>
        <dbReference type="EMBL" id="GIY90981.1"/>
    </source>
</evidence>
<keyword evidence="2" id="KW-1185">Reference proteome</keyword>